<dbReference type="Gene3D" id="3.40.50.1400">
    <property type="match status" value="1"/>
</dbReference>
<comment type="caution">
    <text evidence="1">The sequence shown here is derived from an EMBL/GenBank/DDBJ whole genome shotgun (WGS) entry which is preliminary data.</text>
</comment>
<reference evidence="1 2" key="1">
    <citation type="submission" date="2019-02" db="EMBL/GenBank/DDBJ databases">
        <title>Genome sequencing of the rare red list fungi Phellinidium pouzarii.</title>
        <authorList>
            <person name="Buettner E."/>
            <person name="Kellner H."/>
        </authorList>
    </citation>
    <scope>NUCLEOTIDE SEQUENCE [LARGE SCALE GENOMIC DNA]</scope>
    <source>
        <strain evidence="1 2">DSM 108285</strain>
    </source>
</reference>
<organism evidence="1 2">
    <name type="scientific">Phellinidium pouzarii</name>
    <dbReference type="NCBI Taxonomy" id="167371"/>
    <lineage>
        <taxon>Eukaryota</taxon>
        <taxon>Fungi</taxon>
        <taxon>Dikarya</taxon>
        <taxon>Basidiomycota</taxon>
        <taxon>Agaricomycotina</taxon>
        <taxon>Agaricomycetes</taxon>
        <taxon>Hymenochaetales</taxon>
        <taxon>Hymenochaetaceae</taxon>
        <taxon>Phellinidium</taxon>
    </lineage>
</organism>
<protein>
    <submittedName>
        <fullName evidence="1">Uncharacterized protein</fullName>
    </submittedName>
</protein>
<evidence type="ECO:0000313" key="2">
    <source>
        <dbReference type="Proteomes" id="UP000308199"/>
    </source>
</evidence>
<dbReference type="SUPFAM" id="SSF53800">
    <property type="entry name" value="Chelatase"/>
    <property type="match status" value="1"/>
</dbReference>
<dbReference type="EMBL" id="SGPK01001141">
    <property type="protein sequence ID" value="THG94201.1"/>
    <property type="molecule type" value="Genomic_DNA"/>
</dbReference>
<dbReference type="OrthoDB" id="1323at2759"/>
<proteinExistence type="predicted"/>
<accession>A0A4S4K8H4</accession>
<dbReference type="AlphaFoldDB" id="A0A4S4K8H4"/>
<dbReference type="Proteomes" id="UP000308199">
    <property type="component" value="Unassembled WGS sequence"/>
</dbReference>
<name>A0A4S4K8H4_9AGAM</name>
<keyword evidence="2" id="KW-1185">Reference proteome</keyword>
<evidence type="ECO:0000313" key="1">
    <source>
        <dbReference type="EMBL" id="THG94201.1"/>
    </source>
</evidence>
<sequence>MPLLQLGMQVHRAESLNDSPVFARALADIASKHLADYSTGAIGPTSTQMALRCPGCTNATCGQQKNYFAKAGL</sequence>
<gene>
    <name evidence="1" type="ORF">EW145_g8189</name>
</gene>